<evidence type="ECO:0000313" key="8">
    <source>
        <dbReference type="EMBL" id="GHF16456.1"/>
    </source>
</evidence>
<dbReference type="InterPro" id="IPR036259">
    <property type="entry name" value="MFS_trans_sf"/>
</dbReference>
<evidence type="ECO:0000256" key="6">
    <source>
        <dbReference type="SAM" id="Phobius"/>
    </source>
</evidence>
<feature type="transmembrane region" description="Helical" evidence="6">
    <location>
        <begin position="84"/>
        <end position="103"/>
    </location>
</feature>
<evidence type="ECO:0000256" key="4">
    <source>
        <dbReference type="ARBA" id="ARBA00022989"/>
    </source>
</evidence>
<feature type="transmembrane region" description="Helical" evidence="6">
    <location>
        <begin position="240"/>
        <end position="263"/>
    </location>
</feature>
<evidence type="ECO:0000259" key="7">
    <source>
        <dbReference type="PROSITE" id="PS50850"/>
    </source>
</evidence>
<keyword evidence="3 6" id="KW-0812">Transmembrane</keyword>
<feature type="transmembrane region" description="Helical" evidence="6">
    <location>
        <begin position="275"/>
        <end position="295"/>
    </location>
</feature>
<feature type="transmembrane region" description="Helical" evidence="6">
    <location>
        <begin position="185"/>
        <end position="206"/>
    </location>
</feature>
<keyword evidence="4 6" id="KW-1133">Transmembrane helix</keyword>
<feature type="transmembrane region" description="Helical" evidence="6">
    <location>
        <begin position="369"/>
        <end position="393"/>
    </location>
</feature>
<dbReference type="SUPFAM" id="SSF103473">
    <property type="entry name" value="MFS general substrate transporter"/>
    <property type="match status" value="1"/>
</dbReference>
<evidence type="ECO:0000256" key="5">
    <source>
        <dbReference type="ARBA" id="ARBA00023136"/>
    </source>
</evidence>
<dbReference type="Proteomes" id="UP000630923">
    <property type="component" value="Unassembled WGS sequence"/>
</dbReference>
<dbReference type="EMBL" id="BNCI01000001">
    <property type="protein sequence ID" value="GHF16456.1"/>
    <property type="molecule type" value="Genomic_DNA"/>
</dbReference>
<feature type="transmembrane region" description="Helical" evidence="6">
    <location>
        <begin position="405"/>
        <end position="425"/>
    </location>
</feature>
<dbReference type="PROSITE" id="PS50850">
    <property type="entry name" value="MFS"/>
    <property type="match status" value="1"/>
</dbReference>
<dbReference type="AlphaFoldDB" id="A0A919AP07"/>
<dbReference type="CDD" id="cd17328">
    <property type="entry name" value="MFS_spinster_like"/>
    <property type="match status" value="1"/>
</dbReference>
<reference evidence="8" key="2">
    <citation type="submission" date="2020-09" db="EMBL/GenBank/DDBJ databases">
        <authorList>
            <person name="Sun Q."/>
            <person name="Kim S."/>
        </authorList>
    </citation>
    <scope>NUCLEOTIDE SEQUENCE</scope>
    <source>
        <strain evidence="8">KCTC 42590</strain>
    </source>
</reference>
<evidence type="ECO:0000256" key="3">
    <source>
        <dbReference type="ARBA" id="ARBA00022692"/>
    </source>
</evidence>
<feature type="transmembrane region" description="Helical" evidence="6">
    <location>
        <begin position="332"/>
        <end position="357"/>
    </location>
</feature>
<feature type="transmembrane region" description="Helical" evidence="6">
    <location>
        <begin position="109"/>
        <end position="131"/>
    </location>
</feature>
<evidence type="ECO:0000313" key="9">
    <source>
        <dbReference type="Proteomes" id="UP000630923"/>
    </source>
</evidence>
<dbReference type="RefSeq" id="WP_191250294.1">
    <property type="nucleotide sequence ID" value="NZ_BNCI01000001.1"/>
</dbReference>
<dbReference type="InterPro" id="IPR044770">
    <property type="entry name" value="MFS_spinster-like"/>
</dbReference>
<dbReference type="Gene3D" id="1.20.1250.20">
    <property type="entry name" value="MFS general substrate transporter like domains"/>
    <property type="match status" value="2"/>
</dbReference>
<feature type="transmembrane region" description="Helical" evidence="6">
    <location>
        <begin position="143"/>
        <end position="165"/>
    </location>
</feature>
<evidence type="ECO:0000256" key="1">
    <source>
        <dbReference type="ARBA" id="ARBA00004141"/>
    </source>
</evidence>
<dbReference type="PANTHER" id="PTHR23505:SF79">
    <property type="entry name" value="PROTEIN SPINSTER"/>
    <property type="match status" value="1"/>
</dbReference>
<comment type="subcellular location">
    <subcellularLocation>
        <location evidence="1">Membrane</location>
        <topology evidence="1">Multi-pass membrane protein</topology>
    </subcellularLocation>
</comment>
<keyword evidence="9" id="KW-1185">Reference proteome</keyword>
<comment type="caution">
    <text evidence="8">The sequence shown here is derived from an EMBL/GenBank/DDBJ whole genome shotgun (WGS) entry which is preliminary data.</text>
</comment>
<dbReference type="InterPro" id="IPR020846">
    <property type="entry name" value="MFS_dom"/>
</dbReference>
<reference evidence="8" key="1">
    <citation type="journal article" date="2014" name="Int. J. Syst. Evol. Microbiol.">
        <title>Complete genome sequence of Corynebacterium casei LMG S-19264T (=DSM 44701T), isolated from a smear-ripened cheese.</title>
        <authorList>
            <consortium name="US DOE Joint Genome Institute (JGI-PGF)"/>
            <person name="Walter F."/>
            <person name="Albersmeier A."/>
            <person name="Kalinowski J."/>
            <person name="Ruckert C."/>
        </authorList>
    </citation>
    <scope>NUCLEOTIDE SEQUENCE</scope>
    <source>
        <strain evidence="8">KCTC 42590</strain>
    </source>
</reference>
<accession>A0A919AP07</accession>
<feature type="transmembrane region" description="Helical" evidence="6">
    <location>
        <begin position="12"/>
        <end position="30"/>
    </location>
</feature>
<keyword evidence="5 6" id="KW-0472">Membrane</keyword>
<feature type="transmembrane region" description="Helical" evidence="6">
    <location>
        <begin position="53"/>
        <end position="72"/>
    </location>
</feature>
<dbReference type="InterPro" id="IPR011701">
    <property type="entry name" value="MFS"/>
</dbReference>
<keyword evidence="2" id="KW-0813">Transport</keyword>
<dbReference type="PANTHER" id="PTHR23505">
    <property type="entry name" value="SPINSTER"/>
    <property type="match status" value="1"/>
</dbReference>
<evidence type="ECO:0000256" key="2">
    <source>
        <dbReference type="ARBA" id="ARBA00022448"/>
    </source>
</evidence>
<dbReference type="GO" id="GO:0016020">
    <property type="term" value="C:membrane"/>
    <property type="evidence" value="ECO:0007669"/>
    <property type="project" value="UniProtKB-SubCell"/>
</dbReference>
<dbReference type="Pfam" id="PF07690">
    <property type="entry name" value="MFS_1"/>
    <property type="match status" value="1"/>
</dbReference>
<organism evidence="8 9">
    <name type="scientific">Kordiimonas sediminis</name>
    <dbReference type="NCBI Taxonomy" id="1735581"/>
    <lineage>
        <taxon>Bacteria</taxon>
        <taxon>Pseudomonadati</taxon>
        <taxon>Pseudomonadota</taxon>
        <taxon>Alphaproteobacteria</taxon>
        <taxon>Kordiimonadales</taxon>
        <taxon>Kordiimonadaceae</taxon>
        <taxon>Kordiimonas</taxon>
    </lineage>
</organism>
<name>A0A919AP07_9PROT</name>
<sequence length="444" mass="47439">MENRTDDYPSKTYAWYTVFLLLVVYTFSFIDRQILGLLGPAIIEDFEISDTQFGILTGFAFAVFYTAFGLLCARIADSRPRKGLIAVGLALWSLMTAGSALAQSYLHLFLMRMGVGVGEATLAPGANSIIADSFPKERLATALSVYSMGIPVGSAIAFIIGGKVLEISESLPDITLPMVGALSGWQKTFLIVGIPGLLLTVLILLLKEPTRKGLTGDKASLPVSEVVAFLKTRARAMSGLCMGVSLNACVGFGTATFLTIFFMRKHGMSPADVGITFGVMSLFTGSLGLLVGGWIADKLVFKGRKDAHILALMVAPLGYFIPSVLFPQMSDLTMAWIILGVANFFINLPSGVAYAGLQIITPNQMRGQVIALYVLTTSIVGYGGGPFLIGWIVDNVFGDPMRIDDAISLVVLITTPIGIASFLWCRKAFARAVAEEEARIAAGG</sequence>
<proteinExistence type="predicted"/>
<dbReference type="GO" id="GO:0022857">
    <property type="term" value="F:transmembrane transporter activity"/>
    <property type="evidence" value="ECO:0007669"/>
    <property type="project" value="InterPro"/>
</dbReference>
<feature type="domain" description="Major facilitator superfamily (MFS) profile" evidence="7">
    <location>
        <begin position="17"/>
        <end position="433"/>
    </location>
</feature>
<gene>
    <name evidence="8" type="ORF">GCM10017044_08430</name>
</gene>
<protein>
    <submittedName>
        <fullName evidence="8">MFS transporter</fullName>
    </submittedName>
</protein>
<feature type="transmembrane region" description="Helical" evidence="6">
    <location>
        <begin position="307"/>
        <end position="326"/>
    </location>
</feature>